<name>A0A559M8T7_9HELO</name>
<keyword evidence="4" id="KW-1133">Transmembrane helix</keyword>
<feature type="compositionally biased region" description="Polar residues" evidence="3">
    <location>
        <begin position="1"/>
        <end position="13"/>
    </location>
</feature>
<dbReference type="Pfam" id="PF04082">
    <property type="entry name" value="Fungal_trans"/>
    <property type="match status" value="1"/>
</dbReference>
<protein>
    <submittedName>
        <fullName evidence="6">Fusarisetin A cluster transcription factor</fullName>
    </submittedName>
</protein>
<proteinExistence type="predicted"/>
<organism evidence="6 7">
    <name type="scientific">Lachnellula willkommii</name>
    <dbReference type="NCBI Taxonomy" id="215461"/>
    <lineage>
        <taxon>Eukaryota</taxon>
        <taxon>Fungi</taxon>
        <taxon>Dikarya</taxon>
        <taxon>Ascomycota</taxon>
        <taxon>Pezizomycotina</taxon>
        <taxon>Leotiomycetes</taxon>
        <taxon>Helotiales</taxon>
        <taxon>Lachnaceae</taxon>
        <taxon>Lachnellula</taxon>
    </lineage>
</organism>
<keyword evidence="7" id="KW-1185">Reference proteome</keyword>
<comment type="caution">
    <text evidence="6">The sequence shown here is derived from an EMBL/GenBank/DDBJ whole genome shotgun (WGS) entry which is preliminary data.</text>
</comment>
<keyword evidence="2" id="KW-0539">Nucleus</keyword>
<dbReference type="PANTHER" id="PTHR31001">
    <property type="entry name" value="UNCHARACTERIZED TRANSCRIPTIONAL REGULATORY PROTEIN"/>
    <property type="match status" value="1"/>
</dbReference>
<keyword evidence="4" id="KW-0812">Transmembrane</keyword>
<dbReference type="Proteomes" id="UP000315522">
    <property type="component" value="Unassembled WGS sequence"/>
</dbReference>
<dbReference type="AlphaFoldDB" id="A0A559M8T7"/>
<dbReference type="SMART" id="SM00906">
    <property type="entry name" value="Fungal_trans"/>
    <property type="match status" value="1"/>
</dbReference>
<evidence type="ECO:0000256" key="3">
    <source>
        <dbReference type="SAM" id="MobiDB-lite"/>
    </source>
</evidence>
<evidence type="ECO:0000256" key="2">
    <source>
        <dbReference type="ARBA" id="ARBA00023242"/>
    </source>
</evidence>
<dbReference type="GO" id="GO:0006351">
    <property type="term" value="P:DNA-templated transcription"/>
    <property type="evidence" value="ECO:0007669"/>
    <property type="project" value="InterPro"/>
</dbReference>
<dbReference type="InterPro" id="IPR050613">
    <property type="entry name" value="Sec_Metabolite_Reg"/>
</dbReference>
<dbReference type="EMBL" id="QGML01001285">
    <property type="protein sequence ID" value="TVY89369.1"/>
    <property type="molecule type" value="Genomic_DNA"/>
</dbReference>
<feature type="compositionally biased region" description="Polar residues" evidence="3">
    <location>
        <begin position="23"/>
        <end position="53"/>
    </location>
</feature>
<dbReference type="InterPro" id="IPR007219">
    <property type="entry name" value="XnlR_reg_dom"/>
</dbReference>
<comment type="subcellular location">
    <subcellularLocation>
        <location evidence="1">Nucleus</location>
    </subcellularLocation>
</comment>
<accession>A0A559M8T7</accession>
<evidence type="ECO:0000259" key="5">
    <source>
        <dbReference type="SMART" id="SM00906"/>
    </source>
</evidence>
<sequence>MVTTLLNSQTAPNPDQDGLTAAKTPSVTSTGNAISDGGFTQSAAPSPGNQMNANFPEVLAGRFTRARDQVNFVGSEHWEAILDDIAELKIDLEDPAATSEIPDFRPQILFGDNSASRAEIISSIPRKPVCDVLISRWFRTMDMAPLVVHMPTFMKEYDQMFKDPNETPLMWIGLLFSILGLASYFYAVAGDELHSMPQPFTSMWEMSTHFRDRTAQCLVEVNYLRPRRYTVEALCFYYSLDLYQKRDSEFGAHVVLGIIVRVAMRLGFHRDASHHTSISPFDGEMRRRIWSTVVQFDISSSAYIGLPRMIREGETDTAEPKNLLDTDFDESMTTLPHPRPSTEATPVAYSIFKVRLLRQFGLIVDQINSITPISYDEVLRLDSSLLGTHATLPPYLTMKSLSQSITDDALVILRRYTLEVTFQKSRCVLHRKYLISGKSDARFRYSTTAAVDAAMRLLDVQRTFDEASQPGGQLSGERWRRAALINQDYVLAAMVLCLDLAWGRRMDSTRLTSDETETMWPRDKLLEALRVSYEIWCKSRTVSALAVKVSEALGVMLKDLESTDSVESNASTLFSNPPNASIYHAATPSAPLDPNAQYIGLSGMDAFTGVTDADMNFDWELWDSHFQSTSMAGDDFGSSAFQ</sequence>
<dbReference type="CDD" id="cd12148">
    <property type="entry name" value="fungal_TF_MHR"/>
    <property type="match status" value="1"/>
</dbReference>
<gene>
    <name evidence="6" type="primary">fsa6_0</name>
    <name evidence="6" type="ORF">LAWI1_G003431</name>
</gene>
<reference evidence="6 7" key="1">
    <citation type="submission" date="2018-05" db="EMBL/GenBank/DDBJ databases">
        <title>Genome sequencing and assembly of the regulated plant pathogen Lachnellula willkommii and related sister species for the development of diagnostic species identification markers.</title>
        <authorList>
            <person name="Giroux E."/>
            <person name="Bilodeau G."/>
        </authorList>
    </citation>
    <scope>NUCLEOTIDE SEQUENCE [LARGE SCALE GENOMIC DNA]</scope>
    <source>
        <strain evidence="6 7">CBS 172.35</strain>
    </source>
</reference>
<dbReference type="GO" id="GO:0008270">
    <property type="term" value="F:zinc ion binding"/>
    <property type="evidence" value="ECO:0007669"/>
    <property type="project" value="InterPro"/>
</dbReference>
<evidence type="ECO:0000313" key="7">
    <source>
        <dbReference type="Proteomes" id="UP000315522"/>
    </source>
</evidence>
<evidence type="ECO:0000256" key="1">
    <source>
        <dbReference type="ARBA" id="ARBA00004123"/>
    </source>
</evidence>
<dbReference type="PANTHER" id="PTHR31001:SF49">
    <property type="entry name" value="ZN(II)2CYS6 TRANSCRIPTION FACTOR (EUROFUNG)"/>
    <property type="match status" value="1"/>
</dbReference>
<keyword evidence="4" id="KW-0472">Membrane</keyword>
<feature type="region of interest" description="Disordered" evidence="3">
    <location>
        <begin position="1"/>
        <end position="53"/>
    </location>
</feature>
<feature type="domain" description="Xylanolytic transcriptional activator regulatory" evidence="5">
    <location>
        <begin position="252"/>
        <end position="326"/>
    </location>
</feature>
<dbReference type="GO" id="GO:0005634">
    <property type="term" value="C:nucleus"/>
    <property type="evidence" value="ECO:0007669"/>
    <property type="project" value="UniProtKB-SubCell"/>
</dbReference>
<feature type="transmembrane region" description="Helical" evidence="4">
    <location>
        <begin position="169"/>
        <end position="189"/>
    </location>
</feature>
<dbReference type="GO" id="GO:0003677">
    <property type="term" value="F:DNA binding"/>
    <property type="evidence" value="ECO:0007669"/>
    <property type="project" value="InterPro"/>
</dbReference>
<evidence type="ECO:0000313" key="6">
    <source>
        <dbReference type="EMBL" id="TVY89369.1"/>
    </source>
</evidence>
<evidence type="ECO:0000256" key="4">
    <source>
        <dbReference type="SAM" id="Phobius"/>
    </source>
</evidence>